<evidence type="ECO:0000313" key="18">
    <source>
        <dbReference type="Proteomes" id="UP000006512"/>
    </source>
</evidence>
<evidence type="ECO:0000256" key="13">
    <source>
        <dbReference type="RuleBase" id="RU003357"/>
    </source>
</evidence>
<dbReference type="PROSITE" id="PS52016">
    <property type="entry name" value="TONB_DEPENDENT_REC_3"/>
    <property type="match status" value="1"/>
</dbReference>
<evidence type="ECO:0000256" key="5">
    <source>
        <dbReference type="ARBA" id="ARBA00022692"/>
    </source>
</evidence>
<dbReference type="STRING" id="715226.ABI_35680"/>
<keyword evidence="5 12" id="KW-0812">Transmembrane</keyword>
<feature type="domain" description="TonB-dependent receptor-like beta-barrel" evidence="15">
    <location>
        <begin position="242"/>
        <end position="648"/>
    </location>
</feature>
<keyword evidence="9 13" id="KW-0798">TonB box</keyword>
<evidence type="ECO:0000256" key="11">
    <source>
        <dbReference type="ARBA" id="ARBA00023237"/>
    </source>
</evidence>
<keyword evidence="4" id="KW-0410">Iron transport</keyword>
<dbReference type="PANTHER" id="PTHR32552">
    <property type="entry name" value="FERRICHROME IRON RECEPTOR-RELATED"/>
    <property type="match status" value="1"/>
</dbReference>
<keyword evidence="17" id="KW-0675">Receptor</keyword>
<evidence type="ECO:0000256" key="1">
    <source>
        <dbReference type="ARBA" id="ARBA00004571"/>
    </source>
</evidence>
<evidence type="ECO:0000256" key="4">
    <source>
        <dbReference type="ARBA" id="ARBA00022496"/>
    </source>
</evidence>
<reference evidence="18" key="1">
    <citation type="submission" date="2011-03" db="EMBL/GenBank/DDBJ databases">
        <title>Draft genome sequence of Brevundimonas diminuta.</title>
        <authorList>
            <person name="Brown P.J.B."/>
            <person name="Buechlein A."/>
            <person name="Hemmerich C."/>
            <person name="Brun Y.V."/>
        </authorList>
    </citation>
    <scope>NUCLEOTIDE SEQUENCE [LARGE SCALE GENOMIC DNA]</scope>
    <source>
        <strain evidence="18">C19</strain>
    </source>
</reference>
<keyword evidence="2 12" id="KW-0813">Transport</keyword>
<dbReference type="SUPFAM" id="SSF56935">
    <property type="entry name" value="Porins"/>
    <property type="match status" value="1"/>
</dbReference>
<keyword evidence="7" id="KW-0408">Iron</keyword>
<feature type="domain" description="TonB-dependent receptor plug" evidence="16">
    <location>
        <begin position="60"/>
        <end position="169"/>
    </location>
</feature>
<dbReference type="EMBL" id="GL883079">
    <property type="protein sequence ID" value="EGF90544.1"/>
    <property type="molecule type" value="Genomic_DNA"/>
</dbReference>
<organism evidence="17 18">
    <name type="scientific">Asticcacaulis biprosthecium C19</name>
    <dbReference type="NCBI Taxonomy" id="715226"/>
    <lineage>
        <taxon>Bacteria</taxon>
        <taxon>Pseudomonadati</taxon>
        <taxon>Pseudomonadota</taxon>
        <taxon>Alphaproteobacteria</taxon>
        <taxon>Caulobacterales</taxon>
        <taxon>Caulobacteraceae</taxon>
        <taxon>Asticcacaulis</taxon>
    </lineage>
</organism>
<dbReference type="HOGENOM" id="CLU_008287_13_1_5"/>
<keyword evidence="10 12" id="KW-0472">Membrane</keyword>
<evidence type="ECO:0000256" key="7">
    <source>
        <dbReference type="ARBA" id="ARBA00023004"/>
    </source>
</evidence>
<keyword evidence="18" id="KW-1185">Reference proteome</keyword>
<dbReference type="InterPro" id="IPR037066">
    <property type="entry name" value="Plug_dom_sf"/>
</dbReference>
<dbReference type="RefSeq" id="WP_006274352.1">
    <property type="nucleotide sequence ID" value="NZ_GL883079.1"/>
</dbReference>
<name>F4QQQ7_9CAUL</name>
<evidence type="ECO:0000313" key="17">
    <source>
        <dbReference type="EMBL" id="EGF90544.1"/>
    </source>
</evidence>
<sequence>MKTLKTKALVAILLATASVLPLIPFVAHAEETATESDTVIVTGRINPDDPAPVRQTRARLSRTPGSVAVVARESYDNSYALGLFDTLKSVSGVFAQKKFGEDGRFSIRGSGIGNSAHNRGSWLAIDGVPVNQADGSGDFQEMDPLSVRYVEVYKGANALRFGGAQLGGAVNYVTPTGLNAGYRSLVRVEGGSFGTLRGHVAYADVLGDYDLYVAATATKADGWRDNSQQEAKRLTVNAGRTFGEDRSIRLILQANDLDQRIAGGLTLDQALNSPTATTAANYPDLKYGRNVVSIRSTVQTDWKLNDNWRLNAGVYAAWKNLIHPISVYIDYNYQNYGAFARFDGQGSLFSRRADVFAGVNYRAGLTDVQNYVNANGSPGAQTGLAAQNASSWDVFGEGRLFVSDELALIAGGSYGWTERNYTNRLNAANNADKSFDWFAPRFGVLWQNEQGYQVFANLTRSVEAPTYGALVQSPLPQFTPVDFQDATTFEVGTRGRSAHLIWDLAVYRAQIDGEMLNFIVSPDIPAASFNAEHTVHQGLEAALDWKMGAVSGWETTLRQTYTWSDFHFDGDKTYGDATLPVIPEHYYRAELAFNRDGWKVAPSVEWVPSEVWVDYANTKQAPGYTVWNLSLSKKVSKSVDVFIDARNLADTRYVSSVNAVTDFTKVAASSQRVFWPGEGPAVFVGIRLTGG</sequence>
<feature type="signal peptide" evidence="14">
    <location>
        <begin position="1"/>
        <end position="29"/>
    </location>
</feature>
<evidence type="ECO:0000256" key="8">
    <source>
        <dbReference type="ARBA" id="ARBA00023065"/>
    </source>
</evidence>
<dbReference type="Gene3D" id="2.170.130.10">
    <property type="entry name" value="TonB-dependent receptor, plug domain"/>
    <property type="match status" value="1"/>
</dbReference>
<evidence type="ECO:0000259" key="15">
    <source>
        <dbReference type="Pfam" id="PF00593"/>
    </source>
</evidence>
<evidence type="ECO:0000256" key="3">
    <source>
        <dbReference type="ARBA" id="ARBA00022452"/>
    </source>
</evidence>
<dbReference type="InterPro" id="IPR000531">
    <property type="entry name" value="Beta-barrel_TonB"/>
</dbReference>
<dbReference type="eggNOG" id="COG4772">
    <property type="taxonomic scope" value="Bacteria"/>
</dbReference>
<evidence type="ECO:0000256" key="2">
    <source>
        <dbReference type="ARBA" id="ARBA00022448"/>
    </source>
</evidence>
<dbReference type="Pfam" id="PF00593">
    <property type="entry name" value="TonB_dep_Rec_b-barrel"/>
    <property type="match status" value="1"/>
</dbReference>
<dbReference type="AlphaFoldDB" id="F4QQQ7"/>
<evidence type="ECO:0000256" key="14">
    <source>
        <dbReference type="SAM" id="SignalP"/>
    </source>
</evidence>
<accession>F4QQQ7</accession>
<evidence type="ECO:0000256" key="10">
    <source>
        <dbReference type="ARBA" id="ARBA00023136"/>
    </source>
</evidence>
<dbReference type="Proteomes" id="UP000006512">
    <property type="component" value="Unassembled WGS sequence"/>
</dbReference>
<dbReference type="Pfam" id="PF07715">
    <property type="entry name" value="Plug"/>
    <property type="match status" value="1"/>
</dbReference>
<dbReference type="InterPro" id="IPR012910">
    <property type="entry name" value="Plug_dom"/>
</dbReference>
<dbReference type="GO" id="GO:0009279">
    <property type="term" value="C:cell outer membrane"/>
    <property type="evidence" value="ECO:0007669"/>
    <property type="project" value="UniProtKB-SubCell"/>
</dbReference>
<comment type="similarity">
    <text evidence="12 13">Belongs to the TonB-dependent receptor family.</text>
</comment>
<feature type="chain" id="PRO_5003314349" evidence="14">
    <location>
        <begin position="30"/>
        <end position="691"/>
    </location>
</feature>
<evidence type="ECO:0000259" key="16">
    <source>
        <dbReference type="Pfam" id="PF07715"/>
    </source>
</evidence>
<dbReference type="PANTHER" id="PTHR32552:SF89">
    <property type="entry name" value="CATECHOLATE SIDEROPHORE RECEPTOR FIU"/>
    <property type="match status" value="1"/>
</dbReference>
<keyword evidence="8" id="KW-0406">Ion transport</keyword>
<dbReference type="Gene3D" id="2.40.170.20">
    <property type="entry name" value="TonB-dependent receptor, beta-barrel domain"/>
    <property type="match status" value="1"/>
</dbReference>
<evidence type="ECO:0000256" key="6">
    <source>
        <dbReference type="ARBA" id="ARBA00022729"/>
    </source>
</evidence>
<evidence type="ECO:0000256" key="9">
    <source>
        <dbReference type="ARBA" id="ARBA00023077"/>
    </source>
</evidence>
<keyword evidence="11 12" id="KW-0998">Cell outer membrane</keyword>
<gene>
    <name evidence="17" type="ORF">ABI_35680</name>
</gene>
<proteinExistence type="inferred from homology"/>
<evidence type="ECO:0000256" key="12">
    <source>
        <dbReference type="PROSITE-ProRule" id="PRU01360"/>
    </source>
</evidence>
<comment type="subcellular location">
    <subcellularLocation>
        <location evidence="1 12">Cell outer membrane</location>
        <topology evidence="1 12">Multi-pass membrane protein</topology>
    </subcellularLocation>
</comment>
<keyword evidence="3 12" id="KW-1134">Transmembrane beta strand</keyword>
<keyword evidence="6 14" id="KW-0732">Signal</keyword>
<dbReference type="InterPro" id="IPR039426">
    <property type="entry name" value="TonB-dep_rcpt-like"/>
</dbReference>
<protein>
    <submittedName>
        <fullName evidence="17">TonB dependent receptor family protein</fullName>
    </submittedName>
</protein>
<dbReference type="GO" id="GO:0015344">
    <property type="term" value="F:siderophore uptake transmembrane transporter activity"/>
    <property type="evidence" value="ECO:0007669"/>
    <property type="project" value="TreeGrafter"/>
</dbReference>
<dbReference type="InterPro" id="IPR036942">
    <property type="entry name" value="Beta-barrel_TonB_sf"/>
</dbReference>